<dbReference type="AlphaFoldDB" id="A0A0D7AL44"/>
<evidence type="ECO:0000313" key="5">
    <source>
        <dbReference type="Proteomes" id="UP000054144"/>
    </source>
</evidence>
<feature type="domain" description="C3H1-type" evidence="3">
    <location>
        <begin position="346"/>
        <end position="374"/>
    </location>
</feature>
<protein>
    <recommendedName>
        <fullName evidence="3">C3H1-type domain-containing protein</fullName>
    </recommendedName>
</protein>
<dbReference type="Proteomes" id="UP000054144">
    <property type="component" value="Unassembled WGS sequence"/>
</dbReference>
<keyword evidence="1" id="KW-0862">Zinc</keyword>
<evidence type="ECO:0000256" key="2">
    <source>
        <dbReference type="SAM" id="MobiDB-lite"/>
    </source>
</evidence>
<gene>
    <name evidence="4" type="ORF">FISHEDRAFT_35332</name>
</gene>
<proteinExistence type="predicted"/>
<accession>A0A0D7AL44</accession>
<dbReference type="GO" id="GO:0008270">
    <property type="term" value="F:zinc ion binding"/>
    <property type="evidence" value="ECO:0007669"/>
    <property type="project" value="UniProtKB-KW"/>
</dbReference>
<feature type="zinc finger region" description="C3H1-type" evidence="1">
    <location>
        <begin position="346"/>
        <end position="374"/>
    </location>
</feature>
<dbReference type="InterPro" id="IPR000571">
    <property type="entry name" value="Znf_CCCH"/>
</dbReference>
<dbReference type="EMBL" id="KN881643">
    <property type="protein sequence ID" value="KIY52474.1"/>
    <property type="molecule type" value="Genomic_DNA"/>
</dbReference>
<dbReference type="PROSITE" id="PS50103">
    <property type="entry name" value="ZF_C3H1"/>
    <property type="match status" value="1"/>
</dbReference>
<evidence type="ECO:0000313" key="4">
    <source>
        <dbReference type="EMBL" id="KIY52474.1"/>
    </source>
</evidence>
<evidence type="ECO:0000256" key="1">
    <source>
        <dbReference type="PROSITE-ProRule" id="PRU00723"/>
    </source>
</evidence>
<feature type="region of interest" description="Disordered" evidence="2">
    <location>
        <begin position="326"/>
        <end position="350"/>
    </location>
</feature>
<dbReference type="OrthoDB" id="198652at2759"/>
<sequence length="389" mass="43349">SGEQAARPRRSTSPESNGVSIFLVSQSPVGIQSEAIAACESIVERFRVGEISKARALVEIEHHIPYSGEFGDEERLAAHSSAVESFLRKLDGFERIRGRSRRESDDEDEEDVARAGRKIDYTRLPWNTRKQPRTVEASALSPAAVATNARSAPILRTVEILGDINVDLKRAKIDLLLSLDVPQFPESQWTKLLSGGTADFDQVLSGQYASADVERTTERIGGLEFSFVSTAPTKRVTTFGDWTTAFDSFAEAFTFIFPHRGDELRRYADHIKSFFKARPESEHRGVIAYDSAVRTRVGQRRNILHTDFEEFRDLQLRFIFSPAGTSAGTTSRNVESSTSSAAGKRKQSRTPCRNYNNGVCPRSATSCYYAHVCGKCRARGHVEKNCEKK</sequence>
<keyword evidence="1" id="KW-0863">Zinc-finger</keyword>
<name>A0A0D7AL44_9AGAR</name>
<keyword evidence="1" id="KW-0479">Metal-binding</keyword>
<reference evidence="4 5" key="1">
    <citation type="journal article" date="2015" name="Fungal Genet. Biol.">
        <title>Evolution of novel wood decay mechanisms in Agaricales revealed by the genome sequences of Fistulina hepatica and Cylindrobasidium torrendii.</title>
        <authorList>
            <person name="Floudas D."/>
            <person name="Held B.W."/>
            <person name="Riley R."/>
            <person name="Nagy L.G."/>
            <person name="Koehler G."/>
            <person name="Ransdell A.S."/>
            <person name="Younus H."/>
            <person name="Chow J."/>
            <person name="Chiniquy J."/>
            <person name="Lipzen A."/>
            <person name="Tritt A."/>
            <person name="Sun H."/>
            <person name="Haridas S."/>
            <person name="LaButti K."/>
            <person name="Ohm R.A."/>
            <person name="Kues U."/>
            <person name="Blanchette R.A."/>
            <person name="Grigoriev I.V."/>
            <person name="Minto R.E."/>
            <person name="Hibbett D.S."/>
        </authorList>
    </citation>
    <scope>NUCLEOTIDE SEQUENCE [LARGE SCALE GENOMIC DNA]</scope>
    <source>
        <strain evidence="4 5">ATCC 64428</strain>
    </source>
</reference>
<feature type="non-terminal residue" evidence="4">
    <location>
        <position position="1"/>
    </location>
</feature>
<feature type="compositionally biased region" description="Polar residues" evidence="2">
    <location>
        <begin position="326"/>
        <end position="341"/>
    </location>
</feature>
<evidence type="ECO:0000259" key="3">
    <source>
        <dbReference type="PROSITE" id="PS50103"/>
    </source>
</evidence>
<keyword evidence="5" id="KW-1185">Reference proteome</keyword>
<organism evidence="4 5">
    <name type="scientific">Fistulina hepatica ATCC 64428</name>
    <dbReference type="NCBI Taxonomy" id="1128425"/>
    <lineage>
        <taxon>Eukaryota</taxon>
        <taxon>Fungi</taxon>
        <taxon>Dikarya</taxon>
        <taxon>Basidiomycota</taxon>
        <taxon>Agaricomycotina</taxon>
        <taxon>Agaricomycetes</taxon>
        <taxon>Agaricomycetidae</taxon>
        <taxon>Agaricales</taxon>
        <taxon>Fistulinaceae</taxon>
        <taxon>Fistulina</taxon>
    </lineage>
</organism>